<dbReference type="AlphaFoldDB" id="A0A939JJN2"/>
<dbReference type="Proteomes" id="UP000664167">
    <property type="component" value="Unassembled WGS sequence"/>
</dbReference>
<evidence type="ECO:0000313" key="4">
    <source>
        <dbReference type="Proteomes" id="UP000664167"/>
    </source>
</evidence>
<dbReference type="GO" id="GO:0016791">
    <property type="term" value="F:phosphatase activity"/>
    <property type="evidence" value="ECO:0007669"/>
    <property type="project" value="TreeGrafter"/>
</dbReference>
<sequence>AGHPLPLLLRPDGSVEPAAEPQVLLGVLDDATYESESFDLMPGDTLLCVTDGVTERRGGARMFDDGDGLAKVLAGCVGLTAQGVAERVRRAVYDFGEKPLDDDLALLVLRAE</sequence>
<dbReference type="EMBL" id="JAFLRJ010000444">
    <property type="protein sequence ID" value="MBO0516753.1"/>
    <property type="molecule type" value="Genomic_DNA"/>
</dbReference>
<gene>
    <name evidence="3" type="ORF">J0695_34030</name>
</gene>
<keyword evidence="4" id="KW-1185">Reference proteome</keyword>
<dbReference type="Pfam" id="PF07228">
    <property type="entry name" value="SpoIIE"/>
    <property type="match status" value="1"/>
</dbReference>
<dbReference type="InterPro" id="IPR052016">
    <property type="entry name" value="Bact_Sigma-Reg"/>
</dbReference>
<feature type="non-terminal residue" evidence="3">
    <location>
        <position position="1"/>
    </location>
</feature>
<organism evidence="3 4">
    <name type="scientific">Streptomyces beijiangensis</name>
    <dbReference type="NCBI Taxonomy" id="163361"/>
    <lineage>
        <taxon>Bacteria</taxon>
        <taxon>Bacillati</taxon>
        <taxon>Actinomycetota</taxon>
        <taxon>Actinomycetes</taxon>
        <taxon>Kitasatosporales</taxon>
        <taxon>Streptomycetaceae</taxon>
        <taxon>Streptomyces</taxon>
    </lineage>
</organism>
<dbReference type="PANTHER" id="PTHR43156:SF2">
    <property type="entry name" value="STAGE II SPORULATION PROTEIN E"/>
    <property type="match status" value="1"/>
</dbReference>
<protein>
    <submittedName>
        <fullName evidence="3">Serine/threonine-protein phosphatase</fullName>
    </submittedName>
</protein>
<dbReference type="InterPro" id="IPR036457">
    <property type="entry name" value="PPM-type-like_dom_sf"/>
</dbReference>
<name>A0A939JJN2_9ACTN</name>
<feature type="domain" description="PPM-type phosphatase" evidence="2">
    <location>
        <begin position="1"/>
        <end position="111"/>
    </location>
</feature>
<dbReference type="RefSeq" id="WP_206968629.1">
    <property type="nucleotide sequence ID" value="NZ_JAFLRJ010000444.1"/>
</dbReference>
<dbReference type="PANTHER" id="PTHR43156">
    <property type="entry name" value="STAGE II SPORULATION PROTEIN E-RELATED"/>
    <property type="match status" value="1"/>
</dbReference>
<accession>A0A939JJN2</accession>
<evidence type="ECO:0000259" key="2">
    <source>
        <dbReference type="Pfam" id="PF07228"/>
    </source>
</evidence>
<keyword evidence="1" id="KW-0378">Hydrolase</keyword>
<proteinExistence type="predicted"/>
<comment type="caution">
    <text evidence="3">The sequence shown here is derived from an EMBL/GenBank/DDBJ whole genome shotgun (WGS) entry which is preliminary data.</text>
</comment>
<evidence type="ECO:0000313" key="3">
    <source>
        <dbReference type="EMBL" id="MBO0516753.1"/>
    </source>
</evidence>
<reference evidence="3" key="1">
    <citation type="submission" date="2021-03" db="EMBL/GenBank/DDBJ databases">
        <title>Streptomyces poriferae sp. nov., a novel marine sponge-derived Actinobacteria species with anti-MRSA activity.</title>
        <authorList>
            <person name="Sandoval-Powers M."/>
            <person name="Kralova S."/>
            <person name="Nguyen G.-S."/>
            <person name="Fawwal D."/>
            <person name="Degnes K."/>
            <person name="Klinkenberg G."/>
            <person name="Sletta H."/>
            <person name="Wentzel A."/>
            <person name="Liles M.R."/>
        </authorList>
    </citation>
    <scope>NUCLEOTIDE SEQUENCE</scope>
    <source>
        <strain evidence="3">DSM 41794</strain>
    </source>
</reference>
<dbReference type="InterPro" id="IPR001932">
    <property type="entry name" value="PPM-type_phosphatase-like_dom"/>
</dbReference>
<dbReference type="Gene3D" id="3.60.40.10">
    <property type="entry name" value="PPM-type phosphatase domain"/>
    <property type="match status" value="1"/>
</dbReference>
<evidence type="ECO:0000256" key="1">
    <source>
        <dbReference type="ARBA" id="ARBA00022801"/>
    </source>
</evidence>